<name>A0ACB9X195_CHAAC</name>
<sequence>MNEALVRGSDSSVVRLSHDSSFSSGGPSVSRSALIRRTGTRAFSLGTERSTIHTPRSPALVHWILLLSDRAGLP</sequence>
<evidence type="ECO:0000313" key="2">
    <source>
        <dbReference type="Proteomes" id="UP001057452"/>
    </source>
</evidence>
<protein>
    <submittedName>
        <fullName evidence="1">Uncharacterized protein</fullName>
    </submittedName>
</protein>
<organism evidence="1 2">
    <name type="scientific">Chaenocephalus aceratus</name>
    <name type="common">Blackfin icefish</name>
    <name type="synonym">Chaenichthys aceratus</name>
    <dbReference type="NCBI Taxonomy" id="36190"/>
    <lineage>
        <taxon>Eukaryota</taxon>
        <taxon>Metazoa</taxon>
        <taxon>Chordata</taxon>
        <taxon>Craniata</taxon>
        <taxon>Vertebrata</taxon>
        <taxon>Euteleostomi</taxon>
        <taxon>Actinopterygii</taxon>
        <taxon>Neopterygii</taxon>
        <taxon>Teleostei</taxon>
        <taxon>Neoteleostei</taxon>
        <taxon>Acanthomorphata</taxon>
        <taxon>Eupercaria</taxon>
        <taxon>Perciformes</taxon>
        <taxon>Notothenioidei</taxon>
        <taxon>Channichthyidae</taxon>
        <taxon>Chaenocephalus</taxon>
    </lineage>
</organism>
<dbReference type="Proteomes" id="UP001057452">
    <property type="component" value="Chromosome 9"/>
</dbReference>
<gene>
    <name evidence="1" type="ORF">KUCAC02_028230</name>
</gene>
<reference evidence="1" key="1">
    <citation type="submission" date="2022-05" db="EMBL/GenBank/DDBJ databases">
        <title>Chromosome-level genome of Chaenocephalus aceratus.</title>
        <authorList>
            <person name="Park H."/>
        </authorList>
    </citation>
    <scope>NUCLEOTIDE SEQUENCE</scope>
    <source>
        <strain evidence="1">KU_202001</strain>
    </source>
</reference>
<accession>A0ACB9X195</accession>
<keyword evidence="2" id="KW-1185">Reference proteome</keyword>
<proteinExistence type="predicted"/>
<evidence type="ECO:0000313" key="1">
    <source>
        <dbReference type="EMBL" id="KAI4820246.1"/>
    </source>
</evidence>
<comment type="caution">
    <text evidence="1">The sequence shown here is derived from an EMBL/GenBank/DDBJ whole genome shotgun (WGS) entry which is preliminary data.</text>
</comment>
<dbReference type="EMBL" id="CM043793">
    <property type="protein sequence ID" value="KAI4820246.1"/>
    <property type="molecule type" value="Genomic_DNA"/>
</dbReference>